<feature type="transmembrane region" description="Helical" evidence="5">
    <location>
        <begin position="40"/>
        <end position="57"/>
    </location>
</feature>
<sequence>MIFYALFIIVILQRLTEMWVAKRHEKWMLTHGAYEVGASHYPYMIAIHIGFLLMLFVEVKTNHVGLSSFFSILLLLFIFVQMVRIWCIRSLGVFWNTKIIILPGAEVKRTGPYKWLRHPNYAVVCLEFLLLPMMFQAYFTAFCFTLLNLTILSVRIPMEEQALREATNYEHTFEKKISES</sequence>
<keyword evidence="2 5" id="KW-0812">Transmembrane</keyword>
<evidence type="ECO:0000256" key="4">
    <source>
        <dbReference type="ARBA" id="ARBA00023136"/>
    </source>
</evidence>
<name>A0ABQ5NN50_9BACI</name>
<protein>
    <recommendedName>
        <fullName evidence="8">Isoprenylcysteine carboxyl methyltransferase</fullName>
    </recommendedName>
</protein>
<comment type="subcellular location">
    <subcellularLocation>
        <location evidence="1">Membrane</location>
        <topology evidence="1">Multi-pass membrane protein</topology>
    </subcellularLocation>
</comment>
<keyword evidence="3 5" id="KW-1133">Transmembrane helix</keyword>
<reference evidence="6" key="1">
    <citation type="submission" date="2022-08" db="EMBL/GenBank/DDBJ databases">
        <title>Draft genome sequence of Lysinibacillus sp. strain KH24.</title>
        <authorList>
            <person name="Kanbe H."/>
            <person name="Itoh H."/>
        </authorList>
    </citation>
    <scope>NUCLEOTIDE SEQUENCE</scope>
    <source>
        <strain evidence="6">KH24</strain>
    </source>
</reference>
<dbReference type="PANTHER" id="PTHR43847:SF1">
    <property type="entry name" value="BLL3993 PROTEIN"/>
    <property type="match status" value="1"/>
</dbReference>
<dbReference type="Pfam" id="PF04140">
    <property type="entry name" value="ICMT"/>
    <property type="match status" value="1"/>
</dbReference>
<organism evidence="6 7">
    <name type="scientific">Lysinibacillus piscis</name>
    <dbReference type="NCBI Taxonomy" id="2518931"/>
    <lineage>
        <taxon>Bacteria</taxon>
        <taxon>Bacillati</taxon>
        <taxon>Bacillota</taxon>
        <taxon>Bacilli</taxon>
        <taxon>Bacillales</taxon>
        <taxon>Bacillaceae</taxon>
        <taxon>Lysinibacillus</taxon>
    </lineage>
</organism>
<evidence type="ECO:0000256" key="5">
    <source>
        <dbReference type="SAM" id="Phobius"/>
    </source>
</evidence>
<comment type="caution">
    <text evidence="6">The sequence shown here is derived from an EMBL/GenBank/DDBJ whole genome shotgun (WGS) entry which is preliminary data.</text>
</comment>
<dbReference type="InterPro" id="IPR007269">
    <property type="entry name" value="ICMT_MeTrfase"/>
</dbReference>
<dbReference type="EMBL" id="BRZA01000003">
    <property type="protein sequence ID" value="GLC89512.1"/>
    <property type="molecule type" value="Genomic_DNA"/>
</dbReference>
<evidence type="ECO:0000256" key="2">
    <source>
        <dbReference type="ARBA" id="ARBA00022692"/>
    </source>
</evidence>
<proteinExistence type="predicted"/>
<evidence type="ECO:0000256" key="1">
    <source>
        <dbReference type="ARBA" id="ARBA00004141"/>
    </source>
</evidence>
<dbReference type="Gene3D" id="1.20.120.1630">
    <property type="match status" value="1"/>
</dbReference>
<evidence type="ECO:0000256" key="3">
    <source>
        <dbReference type="ARBA" id="ARBA00022989"/>
    </source>
</evidence>
<feature type="transmembrane region" description="Helical" evidence="5">
    <location>
        <begin position="64"/>
        <end position="86"/>
    </location>
</feature>
<evidence type="ECO:0000313" key="6">
    <source>
        <dbReference type="EMBL" id="GLC89512.1"/>
    </source>
</evidence>
<dbReference type="RefSeq" id="WP_264989313.1">
    <property type="nucleotide sequence ID" value="NZ_BRZA01000003.1"/>
</dbReference>
<dbReference type="Proteomes" id="UP001065593">
    <property type="component" value="Unassembled WGS sequence"/>
</dbReference>
<keyword evidence="4 5" id="KW-0472">Membrane</keyword>
<gene>
    <name evidence="6" type="primary">ypbQ</name>
    <name evidence="6" type="ORF">LYSBPC_26390</name>
</gene>
<dbReference type="InterPro" id="IPR052527">
    <property type="entry name" value="Metal_cation-efflux_comp"/>
</dbReference>
<dbReference type="PANTHER" id="PTHR43847">
    <property type="entry name" value="BLL3993 PROTEIN"/>
    <property type="match status" value="1"/>
</dbReference>
<feature type="transmembrane region" description="Helical" evidence="5">
    <location>
        <begin position="135"/>
        <end position="154"/>
    </location>
</feature>
<accession>A0ABQ5NN50</accession>
<evidence type="ECO:0000313" key="7">
    <source>
        <dbReference type="Proteomes" id="UP001065593"/>
    </source>
</evidence>
<evidence type="ECO:0008006" key="8">
    <source>
        <dbReference type="Google" id="ProtNLM"/>
    </source>
</evidence>
<keyword evidence="7" id="KW-1185">Reference proteome</keyword>